<evidence type="ECO:0000259" key="3">
    <source>
        <dbReference type="Pfam" id="PF01370"/>
    </source>
</evidence>
<dbReference type="InterPro" id="IPR036291">
    <property type="entry name" value="NAD(P)-bd_dom_sf"/>
</dbReference>
<dbReference type="PANTHER" id="PTHR10366">
    <property type="entry name" value="NAD DEPENDENT EPIMERASE/DEHYDRATASE"/>
    <property type="match status" value="1"/>
</dbReference>
<reference evidence="4" key="2">
    <citation type="journal article" date="2024" name="Plant">
        <title>Genomic evolution and insights into agronomic trait innovations of Sesamum species.</title>
        <authorList>
            <person name="Miao H."/>
            <person name="Wang L."/>
            <person name="Qu L."/>
            <person name="Liu H."/>
            <person name="Sun Y."/>
            <person name="Le M."/>
            <person name="Wang Q."/>
            <person name="Wei S."/>
            <person name="Zheng Y."/>
            <person name="Lin W."/>
            <person name="Duan Y."/>
            <person name="Cao H."/>
            <person name="Xiong S."/>
            <person name="Wang X."/>
            <person name="Wei L."/>
            <person name="Li C."/>
            <person name="Ma Q."/>
            <person name="Ju M."/>
            <person name="Zhao R."/>
            <person name="Li G."/>
            <person name="Mu C."/>
            <person name="Tian Q."/>
            <person name="Mei H."/>
            <person name="Zhang T."/>
            <person name="Gao T."/>
            <person name="Zhang H."/>
        </authorList>
    </citation>
    <scope>NUCLEOTIDE SEQUENCE</scope>
    <source>
        <strain evidence="4">3651</strain>
    </source>
</reference>
<evidence type="ECO:0000256" key="1">
    <source>
        <dbReference type="ARBA" id="ARBA00022857"/>
    </source>
</evidence>
<comment type="caution">
    <text evidence="4">The sequence shown here is derived from an EMBL/GenBank/DDBJ whole genome shotgun (WGS) entry which is preliminary data.</text>
</comment>
<dbReference type="InterPro" id="IPR001509">
    <property type="entry name" value="Epimerase_deHydtase"/>
</dbReference>
<keyword evidence="5" id="KW-1185">Reference proteome</keyword>
<dbReference type="SUPFAM" id="SSF51735">
    <property type="entry name" value="NAD(P)-binding Rossmann-fold domains"/>
    <property type="match status" value="1"/>
</dbReference>
<dbReference type="EMBL" id="JACGWO010000006">
    <property type="protein sequence ID" value="KAK4424944.1"/>
    <property type="molecule type" value="Genomic_DNA"/>
</dbReference>
<dbReference type="AlphaFoldDB" id="A0AAE1Y761"/>
<reference evidence="4" key="1">
    <citation type="submission" date="2020-06" db="EMBL/GenBank/DDBJ databases">
        <authorList>
            <person name="Li T."/>
            <person name="Hu X."/>
            <person name="Zhang T."/>
            <person name="Song X."/>
            <person name="Zhang H."/>
            <person name="Dai N."/>
            <person name="Sheng W."/>
            <person name="Hou X."/>
            <person name="Wei L."/>
        </authorList>
    </citation>
    <scope>NUCLEOTIDE SEQUENCE</scope>
    <source>
        <strain evidence="4">3651</strain>
        <tissue evidence="4">Leaf</tissue>
    </source>
</reference>
<feature type="domain" description="NAD-dependent epimerase/dehydratase" evidence="3">
    <location>
        <begin position="54"/>
        <end position="140"/>
    </location>
</feature>
<feature type="non-terminal residue" evidence="4">
    <location>
        <position position="1"/>
    </location>
</feature>
<dbReference type="GO" id="GO:0016616">
    <property type="term" value="F:oxidoreductase activity, acting on the CH-OH group of donors, NAD or NADP as acceptor"/>
    <property type="evidence" value="ECO:0007669"/>
    <property type="project" value="TreeGrafter"/>
</dbReference>
<evidence type="ECO:0000313" key="5">
    <source>
        <dbReference type="Proteomes" id="UP001293254"/>
    </source>
</evidence>
<proteinExistence type="predicted"/>
<protein>
    <submittedName>
        <fullName evidence="4">Cinnamoyl-CoA reductase 1</fullName>
    </submittedName>
</protein>
<dbReference type="Gene3D" id="3.40.50.720">
    <property type="entry name" value="NAD(P)-binding Rossmann-like Domain"/>
    <property type="match status" value="2"/>
</dbReference>
<name>A0AAE1Y761_9LAMI</name>
<organism evidence="4 5">
    <name type="scientific">Sesamum alatum</name>
    <dbReference type="NCBI Taxonomy" id="300844"/>
    <lineage>
        <taxon>Eukaryota</taxon>
        <taxon>Viridiplantae</taxon>
        <taxon>Streptophyta</taxon>
        <taxon>Embryophyta</taxon>
        <taxon>Tracheophyta</taxon>
        <taxon>Spermatophyta</taxon>
        <taxon>Magnoliopsida</taxon>
        <taxon>eudicotyledons</taxon>
        <taxon>Gunneridae</taxon>
        <taxon>Pentapetalae</taxon>
        <taxon>asterids</taxon>
        <taxon>lamiids</taxon>
        <taxon>Lamiales</taxon>
        <taxon>Pedaliaceae</taxon>
        <taxon>Sesamum</taxon>
    </lineage>
</organism>
<dbReference type="InterPro" id="IPR050425">
    <property type="entry name" value="NAD(P)_dehydrat-like"/>
</dbReference>
<dbReference type="Pfam" id="PF01370">
    <property type="entry name" value="Epimerase"/>
    <property type="match status" value="1"/>
</dbReference>
<gene>
    <name evidence="4" type="ORF">Salat_1688000</name>
</gene>
<keyword evidence="2" id="KW-0560">Oxidoreductase</keyword>
<evidence type="ECO:0000313" key="4">
    <source>
        <dbReference type="EMBL" id="KAK4424944.1"/>
    </source>
</evidence>
<evidence type="ECO:0000256" key="2">
    <source>
        <dbReference type="ARBA" id="ARBA00023002"/>
    </source>
</evidence>
<dbReference type="PANTHER" id="PTHR10366:SF852">
    <property type="entry name" value="CINNAMOYL-COA REDUCTASE CAD2"/>
    <property type="match status" value="1"/>
</dbReference>
<keyword evidence="1" id="KW-0521">NADP</keyword>
<sequence>DQQRFAHLKALEGAKDRLHLFQANLTEDGSFDSIVDGCSVVFHTASPVVLSIADPQQWYPLAKTLAEAAAWKYTQENRMNLVVLNPGFVIGPLLQPTLNTSSHLILNILGGKDFRDYQFVDVRDVARAHILAFENPSATGRYILVGTSITHSELQHILHELYPSLNLPTIHERNPTFQVSKKKAESLGIRFMPLEVSLKDTIESLMEKNFIKLSK</sequence>
<accession>A0AAE1Y761</accession>
<dbReference type="Proteomes" id="UP001293254">
    <property type="component" value="Unassembled WGS sequence"/>
</dbReference>